<evidence type="ECO:0000313" key="4">
    <source>
        <dbReference type="EMBL" id="MBM3331048.1"/>
    </source>
</evidence>
<dbReference type="Proteomes" id="UP000779900">
    <property type="component" value="Unassembled WGS sequence"/>
</dbReference>
<name>A0A938BTM5_UNCW3</name>
<feature type="domain" description="Pyruvate flavodoxin/ferredoxin oxidoreductase pyrimidine binding" evidence="2">
    <location>
        <begin position="14"/>
        <end position="235"/>
    </location>
</feature>
<dbReference type="CDD" id="cd07034">
    <property type="entry name" value="TPP_PYR_PFOR_IOR-alpha_like"/>
    <property type="match status" value="1"/>
</dbReference>
<dbReference type="FunFam" id="3.40.50.970:FF:000012">
    <property type="entry name" value="Pyruvate:ferredoxin (Flavodoxin) oxidoreductase"/>
    <property type="match status" value="1"/>
</dbReference>
<dbReference type="EMBL" id="VGIR01000017">
    <property type="protein sequence ID" value="MBM3331048.1"/>
    <property type="molecule type" value="Genomic_DNA"/>
</dbReference>
<dbReference type="AlphaFoldDB" id="A0A938BTM5"/>
<protein>
    <submittedName>
        <fullName evidence="4">Pyruvate ferredoxin oxidoreductase</fullName>
    </submittedName>
</protein>
<evidence type="ECO:0000259" key="2">
    <source>
        <dbReference type="Pfam" id="PF01855"/>
    </source>
</evidence>
<accession>A0A938BTM5</accession>
<evidence type="ECO:0000259" key="3">
    <source>
        <dbReference type="Pfam" id="PF17147"/>
    </source>
</evidence>
<keyword evidence="4" id="KW-0670">Pyruvate</keyword>
<comment type="caution">
    <text evidence="4">The sequence shown here is derived from an EMBL/GenBank/DDBJ whole genome shotgun (WGS) entry which is preliminary data.</text>
</comment>
<dbReference type="Pfam" id="PF17147">
    <property type="entry name" value="PFOR_II"/>
    <property type="match status" value="1"/>
</dbReference>
<dbReference type="Gene3D" id="3.40.50.970">
    <property type="match status" value="1"/>
</dbReference>
<sequence length="384" mass="42262">MILAKTGNEALAYAMRQINPDVVAAYPITPSTEIVQIFAQYVSDGKVNSEFVAVESEHSAMAACIGAAASGCRTMTATASQGLMLMHEMLFIAGGLRLPIVMPIASRSVSSPLNIHGDHSDSLASRDSGWLQFFCETVQEGYDTLIQCVKIAERASLPAICAVDGFILSHCMERIETFEDQPVREFIGAYKPNWNLLDYKKPILVGPATMQDYFFEFKRSQIEGMNKALPIVQEVQAEFRQKFGRGYGVVEEYRTDDADAVVLLMGSACGTMREAVDTMRNQGKKVGMVKLRLFRPLPHQVLRETLAKFKTVAIMDRADTVNSWGGALFTEIGSALYDLPQRPKLLSYVYGLGGKEFSLGDAATVLEQAHAGKKEDLVTYIGVR</sequence>
<proteinExistence type="predicted"/>
<dbReference type="InterPro" id="IPR009014">
    <property type="entry name" value="Transketo_C/PFOR_II"/>
</dbReference>
<dbReference type="PANTHER" id="PTHR32154">
    <property type="entry name" value="PYRUVATE-FLAVODOXIN OXIDOREDUCTASE-RELATED"/>
    <property type="match status" value="1"/>
</dbReference>
<evidence type="ECO:0000313" key="5">
    <source>
        <dbReference type="Proteomes" id="UP000779900"/>
    </source>
</evidence>
<evidence type="ECO:0000256" key="1">
    <source>
        <dbReference type="ARBA" id="ARBA00023002"/>
    </source>
</evidence>
<dbReference type="InterPro" id="IPR050722">
    <property type="entry name" value="Pyruvate:ferred/Flavod_OxRd"/>
</dbReference>
<dbReference type="InterPro" id="IPR033412">
    <property type="entry name" value="PFOR_II"/>
</dbReference>
<dbReference type="Gene3D" id="3.40.50.920">
    <property type="match status" value="1"/>
</dbReference>
<reference evidence="4" key="1">
    <citation type="submission" date="2019-03" db="EMBL/GenBank/DDBJ databases">
        <title>Lake Tanganyika Metagenome-Assembled Genomes (MAGs).</title>
        <authorList>
            <person name="Tran P."/>
        </authorList>
    </citation>
    <scope>NUCLEOTIDE SEQUENCE</scope>
    <source>
        <strain evidence="4">K_DeepCast_150m_m2_040</strain>
    </source>
</reference>
<dbReference type="PANTHER" id="PTHR32154:SF0">
    <property type="entry name" value="PYRUVATE-FLAVODOXIN OXIDOREDUCTASE-RELATED"/>
    <property type="match status" value="1"/>
</dbReference>
<dbReference type="SUPFAM" id="SSF52922">
    <property type="entry name" value="TK C-terminal domain-like"/>
    <property type="match status" value="1"/>
</dbReference>
<dbReference type="InterPro" id="IPR029061">
    <property type="entry name" value="THDP-binding"/>
</dbReference>
<organism evidence="4 5">
    <name type="scientific">candidate division WOR-3 bacterium</name>
    <dbReference type="NCBI Taxonomy" id="2052148"/>
    <lineage>
        <taxon>Bacteria</taxon>
        <taxon>Bacteria division WOR-3</taxon>
    </lineage>
</organism>
<dbReference type="GO" id="GO:0016903">
    <property type="term" value="F:oxidoreductase activity, acting on the aldehyde or oxo group of donors"/>
    <property type="evidence" value="ECO:0007669"/>
    <property type="project" value="UniProtKB-ARBA"/>
</dbReference>
<gene>
    <name evidence="4" type="primary">porA</name>
    <name evidence="4" type="ORF">FJY68_04250</name>
</gene>
<dbReference type="Pfam" id="PF01855">
    <property type="entry name" value="POR_N"/>
    <property type="match status" value="1"/>
</dbReference>
<feature type="domain" description="Pyruvate:ferredoxin oxidoreductase core" evidence="3">
    <location>
        <begin position="258"/>
        <end position="359"/>
    </location>
</feature>
<dbReference type="SUPFAM" id="SSF52518">
    <property type="entry name" value="Thiamin diphosphate-binding fold (THDP-binding)"/>
    <property type="match status" value="1"/>
</dbReference>
<dbReference type="InterPro" id="IPR002880">
    <property type="entry name" value="Pyrv_Fd/Flavodoxin_OxRdtase_N"/>
</dbReference>
<keyword evidence="1" id="KW-0560">Oxidoreductase</keyword>
<dbReference type="FunFam" id="3.40.50.920:FF:000010">
    <property type="entry name" value="Pyruvate ferredoxin oxidoreductase, alpha subunit"/>
    <property type="match status" value="1"/>
</dbReference>
<dbReference type="GO" id="GO:0006979">
    <property type="term" value="P:response to oxidative stress"/>
    <property type="evidence" value="ECO:0007669"/>
    <property type="project" value="TreeGrafter"/>
</dbReference>
<dbReference type="GO" id="GO:0019752">
    <property type="term" value="P:carboxylic acid metabolic process"/>
    <property type="evidence" value="ECO:0007669"/>
    <property type="project" value="UniProtKB-ARBA"/>
</dbReference>